<dbReference type="Gene3D" id="3.40.50.720">
    <property type="entry name" value="NAD(P)-binding Rossmann-like Domain"/>
    <property type="match status" value="1"/>
</dbReference>
<dbReference type="PANTHER" id="PTHR42879:SF2">
    <property type="entry name" value="3-OXOACYL-[ACYL-CARRIER-PROTEIN] REDUCTASE FABG"/>
    <property type="match status" value="1"/>
</dbReference>
<dbReference type="PRINTS" id="PR00080">
    <property type="entry name" value="SDRFAMILY"/>
</dbReference>
<comment type="similarity">
    <text evidence="1">Belongs to the short-chain dehydrogenases/reductases (SDR) family.</text>
</comment>
<evidence type="ECO:0000256" key="2">
    <source>
        <dbReference type="ARBA" id="ARBA00023002"/>
    </source>
</evidence>
<keyword evidence="5" id="KW-1185">Reference proteome</keyword>
<dbReference type="Proteomes" id="UP000675664">
    <property type="component" value="Unassembled WGS sequence"/>
</dbReference>
<reference evidence="4" key="2">
    <citation type="submission" date="2021-04" db="EMBL/GenBank/DDBJ databases">
        <authorList>
            <person name="Liu J."/>
        </authorList>
    </citation>
    <scope>NUCLEOTIDE SEQUENCE</scope>
    <source>
        <strain evidence="4">BAD-6</strain>
    </source>
</reference>
<dbReference type="InterPro" id="IPR036291">
    <property type="entry name" value="NAD(P)-bd_dom_sf"/>
</dbReference>
<dbReference type="SUPFAM" id="SSF51735">
    <property type="entry name" value="NAD(P)-binding Rossmann-fold domains"/>
    <property type="match status" value="1"/>
</dbReference>
<evidence type="ECO:0000256" key="3">
    <source>
        <dbReference type="ARBA" id="ARBA00023221"/>
    </source>
</evidence>
<dbReference type="InterPro" id="IPR002347">
    <property type="entry name" value="SDR_fam"/>
</dbReference>
<dbReference type="FunFam" id="3.40.50.720:FF:000084">
    <property type="entry name" value="Short-chain dehydrogenase reductase"/>
    <property type="match status" value="1"/>
</dbReference>
<dbReference type="NCBIfam" id="TIGR01963">
    <property type="entry name" value="PHB_DH"/>
    <property type="match status" value="1"/>
</dbReference>
<dbReference type="GO" id="GO:0003858">
    <property type="term" value="F:3-hydroxybutyrate dehydrogenase activity"/>
    <property type="evidence" value="ECO:0007669"/>
    <property type="project" value="UniProtKB-EC"/>
</dbReference>
<dbReference type="EMBL" id="JAGSND010000012">
    <property type="protein sequence ID" value="MBR0599409.1"/>
    <property type="molecule type" value="Genomic_DNA"/>
</dbReference>
<evidence type="ECO:0000313" key="5">
    <source>
        <dbReference type="Proteomes" id="UP000675664"/>
    </source>
</evidence>
<dbReference type="EC" id="1.1.1.30" evidence="4"/>
<accession>A0A8J8B2K8</accession>
<dbReference type="Pfam" id="PF13561">
    <property type="entry name" value="adh_short_C2"/>
    <property type="match status" value="1"/>
</dbReference>
<name>A0A8J8B2K8_9FIRM</name>
<dbReference type="InterPro" id="IPR020904">
    <property type="entry name" value="Sc_DH/Rdtase_CS"/>
</dbReference>
<dbReference type="GO" id="GO:0008206">
    <property type="term" value="P:bile acid metabolic process"/>
    <property type="evidence" value="ECO:0007669"/>
    <property type="project" value="UniProtKB-ARBA"/>
</dbReference>
<sequence length="253" mass="27339">MQKDKVSIITGAASGIGLAVANAFAEEGIKVVMADVNEEKLKSAADHLNCDYFAADLSKREACKSLVDYTIEKYGKTDILVNVAGIQNVASIEDFPEDRWDFMISLMLTAPFLLTKYVWSSMKEQRWGRIINLNSIHGLVASEYKAAYVSAKHGLMGLTKTAALEGGEFGITVNSICPAYVRTPLVDDQIEAQALNHGISKEEVISKIMLQKSAVKTLLEPSTIAEVVKFLCSEAGNNITGSALTIDGGWTAA</sequence>
<protein>
    <submittedName>
        <fullName evidence="4">3-hydroxybutyrate dehydrogenase</fullName>
        <ecNumber evidence="4">1.1.1.30</ecNumber>
    </submittedName>
</protein>
<gene>
    <name evidence="4" type="ORF">KCX82_16095</name>
</gene>
<keyword evidence="3" id="KW-0753">Steroid metabolism</keyword>
<keyword evidence="3" id="KW-0443">Lipid metabolism</keyword>
<keyword evidence="2 4" id="KW-0560">Oxidoreductase</keyword>
<dbReference type="PANTHER" id="PTHR42879">
    <property type="entry name" value="3-OXOACYL-(ACYL-CARRIER-PROTEIN) REDUCTASE"/>
    <property type="match status" value="1"/>
</dbReference>
<dbReference type="InterPro" id="IPR050259">
    <property type="entry name" value="SDR"/>
</dbReference>
<evidence type="ECO:0000313" key="4">
    <source>
        <dbReference type="EMBL" id="MBR0599409.1"/>
    </source>
</evidence>
<dbReference type="InterPro" id="IPR011294">
    <property type="entry name" value="3-OHbutyrate_DH"/>
</dbReference>
<dbReference type="NCBIfam" id="NF009093">
    <property type="entry name" value="PRK12429.1"/>
    <property type="match status" value="1"/>
</dbReference>
<reference evidence="4" key="1">
    <citation type="submission" date="2021-04" db="EMBL/GenBank/DDBJ databases">
        <title>Sinoanaerobacter chloroacetimidivorans sp. nov., an obligate anaerobic bacterium isolated from anaerobic sludge.</title>
        <authorList>
            <person name="Bao Y."/>
        </authorList>
    </citation>
    <scope>NUCLEOTIDE SEQUENCE</scope>
    <source>
        <strain evidence="4">BAD-6</strain>
    </source>
</reference>
<comment type="caution">
    <text evidence="4">The sequence shown here is derived from an EMBL/GenBank/DDBJ whole genome shotgun (WGS) entry which is preliminary data.</text>
</comment>
<proteinExistence type="inferred from homology"/>
<dbReference type="RefSeq" id="WP_227019540.1">
    <property type="nucleotide sequence ID" value="NZ_JAGSND010000012.1"/>
</dbReference>
<dbReference type="PROSITE" id="PS00061">
    <property type="entry name" value="ADH_SHORT"/>
    <property type="match status" value="1"/>
</dbReference>
<dbReference type="PRINTS" id="PR00081">
    <property type="entry name" value="GDHRDH"/>
</dbReference>
<dbReference type="AlphaFoldDB" id="A0A8J8B2K8"/>
<organism evidence="4 5">
    <name type="scientific">Sinanaerobacter chloroacetimidivorans</name>
    <dbReference type="NCBI Taxonomy" id="2818044"/>
    <lineage>
        <taxon>Bacteria</taxon>
        <taxon>Bacillati</taxon>
        <taxon>Bacillota</taxon>
        <taxon>Clostridia</taxon>
        <taxon>Peptostreptococcales</taxon>
        <taxon>Anaerovoracaceae</taxon>
        <taxon>Sinanaerobacter</taxon>
    </lineage>
</organism>
<evidence type="ECO:0000256" key="1">
    <source>
        <dbReference type="ARBA" id="ARBA00006484"/>
    </source>
</evidence>